<protein>
    <recommendedName>
        <fullName evidence="3">DUF4178 domain-containing protein</fullName>
    </recommendedName>
</protein>
<accession>A0ABU8HC13</accession>
<name>A0ABU8HC13_9BACI</name>
<keyword evidence="2" id="KW-1185">Reference proteome</keyword>
<gene>
    <name evidence="1" type="ORF">WAK64_07260</name>
</gene>
<evidence type="ECO:0000313" key="1">
    <source>
        <dbReference type="EMBL" id="MEI5906855.1"/>
    </source>
</evidence>
<sequence length="192" mass="22694">MLQVSDCFVYYLNLAYHIGETAILRREKLYPDGIWRYEDYNVTESGVWSSKSDWDTLYRMKIIAENTLGNVTYVTPYKYYYMPKPLSVNSVAHVGDELVVDLEPNKDSMGNLEVHGNLEFPFIRIEKKNSDGVWEYLDYPLYELETEGFEVWRYAVEPNTEYRVKVILKDERFSGNVIYDSEYVYYTVPSDI</sequence>
<evidence type="ECO:0008006" key="3">
    <source>
        <dbReference type="Google" id="ProtNLM"/>
    </source>
</evidence>
<proteinExistence type="predicted"/>
<reference evidence="1 2" key="1">
    <citation type="journal article" date="2018" name="J. Microbiol.">
        <title>Bacillus spongiae sp. nov., isolated from sponge of Jeju Island.</title>
        <authorList>
            <person name="Lee G.E."/>
            <person name="Im W.T."/>
            <person name="Park J.S."/>
        </authorList>
    </citation>
    <scope>NUCLEOTIDE SEQUENCE [LARGE SCALE GENOMIC DNA]</scope>
    <source>
        <strain evidence="1 2">135PIL107-10</strain>
    </source>
</reference>
<evidence type="ECO:0000313" key="2">
    <source>
        <dbReference type="Proteomes" id="UP001312865"/>
    </source>
</evidence>
<dbReference type="EMBL" id="JBBAXC010000005">
    <property type="protein sequence ID" value="MEI5906855.1"/>
    <property type="molecule type" value="Genomic_DNA"/>
</dbReference>
<dbReference type="RefSeq" id="WP_336586297.1">
    <property type="nucleotide sequence ID" value="NZ_JBBAXC010000005.1"/>
</dbReference>
<comment type="caution">
    <text evidence="1">The sequence shown here is derived from an EMBL/GenBank/DDBJ whole genome shotgun (WGS) entry which is preliminary data.</text>
</comment>
<organism evidence="1 2">
    <name type="scientific">Bacillus spongiae</name>
    <dbReference type="NCBI Taxonomy" id="2683610"/>
    <lineage>
        <taxon>Bacteria</taxon>
        <taxon>Bacillati</taxon>
        <taxon>Bacillota</taxon>
        <taxon>Bacilli</taxon>
        <taxon>Bacillales</taxon>
        <taxon>Bacillaceae</taxon>
        <taxon>Bacillus</taxon>
    </lineage>
</organism>
<dbReference type="Proteomes" id="UP001312865">
    <property type="component" value="Unassembled WGS sequence"/>
</dbReference>